<feature type="region of interest" description="Disordered" evidence="4">
    <location>
        <begin position="59"/>
        <end position="78"/>
    </location>
</feature>
<dbReference type="GO" id="GO:0004386">
    <property type="term" value="F:helicase activity"/>
    <property type="evidence" value="ECO:0007669"/>
    <property type="project" value="UniProtKB-KW"/>
</dbReference>
<feature type="compositionally biased region" description="Basic and acidic residues" evidence="4">
    <location>
        <begin position="364"/>
        <end position="373"/>
    </location>
</feature>
<evidence type="ECO:0000313" key="6">
    <source>
        <dbReference type="EMBL" id="NYI03979.1"/>
    </source>
</evidence>
<keyword evidence="6" id="KW-0540">Nuclease</keyword>
<dbReference type="Pfam" id="PF12705">
    <property type="entry name" value="PDDEXK_1"/>
    <property type="match status" value="1"/>
</dbReference>
<protein>
    <submittedName>
        <fullName evidence="6">Putative RecB family exonuclease</fullName>
    </submittedName>
</protein>
<evidence type="ECO:0000256" key="4">
    <source>
        <dbReference type="SAM" id="MobiDB-lite"/>
    </source>
</evidence>
<keyword evidence="6" id="KW-0378">Hydrolase</keyword>
<dbReference type="InterPro" id="IPR011335">
    <property type="entry name" value="Restrct_endonuc-II-like"/>
</dbReference>
<dbReference type="Proteomes" id="UP000567795">
    <property type="component" value="Unassembled WGS sequence"/>
</dbReference>
<feature type="region of interest" description="Disordered" evidence="4">
    <location>
        <begin position="1"/>
        <end position="49"/>
    </location>
</feature>
<organism evidence="6 7">
    <name type="scientific">Allostreptomyces psammosilenae</name>
    <dbReference type="NCBI Taxonomy" id="1892865"/>
    <lineage>
        <taxon>Bacteria</taxon>
        <taxon>Bacillati</taxon>
        <taxon>Actinomycetota</taxon>
        <taxon>Actinomycetes</taxon>
        <taxon>Kitasatosporales</taxon>
        <taxon>Streptomycetaceae</taxon>
        <taxon>Allostreptomyces</taxon>
    </lineage>
</organism>
<dbReference type="GO" id="GO:0004527">
    <property type="term" value="F:exonuclease activity"/>
    <property type="evidence" value="ECO:0007669"/>
    <property type="project" value="UniProtKB-KW"/>
</dbReference>
<dbReference type="SUPFAM" id="SSF52980">
    <property type="entry name" value="Restriction endonuclease-like"/>
    <property type="match status" value="1"/>
</dbReference>
<dbReference type="RefSeq" id="WP_179812951.1">
    <property type="nucleotide sequence ID" value="NZ_JACBZD010000001.1"/>
</dbReference>
<comment type="caution">
    <text evidence="6">The sequence shown here is derived from an EMBL/GenBank/DDBJ whole genome shotgun (WGS) entry which is preliminary data.</text>
</comment>
<sequence length="373" mass="40169">MDATQTAENSGRDRAGAEPGEGGARPEPTGPEPTGPAPAAAVPAQAAAVQEALPLDGLPEQAELDRARRPTGLSPSRASDFMTCPLMYRFRVIDRLPEEPSSAATRGTLVHAVLERIFDAPIGSRTVERARSLLRPRWDALLAERPELAGLFPRGMDGAEFVEWLASAEKLVERWFELEDPNRLEPAEREVRVQATLPSGLALRGYIDRIDVAPGSGDLRVVDYKTGKAPRPGFEAQALFQMKFYALVLWRLRGRVPRRLQLVYLGSGDVLTHDPHEGELLAVERKLQALWEAITEATASGRFEATPNKLCGWCGFQANCPEFGGSPPPFPLPVRKNAPGPVPVTLTTAGAARQGGAGTAADHGGTRPDGGRS</sequence>
<accession>A0A852ZNK5</accession>
<reference evidence="6 7" key="1">
    <citation type="submission" date="2020-07" db="EMBL/GenBank/DDBJ databases">
        <title>Sequencing the genomes of 1000 actinobacteria strains.</title>
        <authorList>
            <person name="Klenk H.-P."/>
        </authorList>
    </citation>
    <scope>NUCLEOTIDE SEQUENCE [LARGE SCALE GENOMIC DNA]</scope>
    <source>
        <strain evidence="6 7">DSM 42178</strain>
    </source>
</reference>
<evidence type="ECO:0000256" key="3">
    <source>
        <dbReference type="ARBA" id="ARBA00023204"/>
    </source>
</evidence>
<keyword evidence="6" id="KW-0269">Exonuclease</keyword>
<dbReference type="EMBL" id="JACBZD010000001">
    <property type="protein sequence ID" value="NYI03979.1"/>
    <property type="molecule type" value="Genomic_DNA"/>
</dbReference>
<keyword evidence="7" id="KW-1185">Reference proteome</keyword>
<proteinExistence type="predicted"/>
<evidence type="ECO:0000259" key="5">
    <source>
        <dbReference type="Pfam" id="PF12705"/>
    </source>
</evidence>
<keyword evidence="1" id="KW-0227">DNA damage</keyword>
<dbReference type="GO" id="GO:0006281">
    <property type="term" value="P:DNA repair"/>
    <property type="evidence" value="ECO:0007669"/>
    <property type="project" value="UniProtKB-KW"/>
</dbReference>
<dbReference type="InterPro" id="IPR038726">
    <property type="entry name" value="PDDEXK_AddAB-type"/>
</dbReference>
<dbReference type="Gene3D" id="3.90.320.10">
    <property type="match status" value="1"/>
</dbReference>
<feature type="domain" description="PD-(D/E)XK endonuclease-like" evidence="5">
    <location>
        <begin position="73"/>
        <end position="321"/>
    </location>
</feature>
<name>A0A852ZNK5_9ACTN</name>
<evidence type="ECO:0000256" key="2">
    <source>
        <dbReference type="ARBA" id="ARBA00022806"/>
    </source>
</evidence>
<keyword evidence="2" id="KW-0547">Nucleotide-binding</keyword>
<gene>
    <name evidence="6" type="ORF">FHU37_000922</name>
</gene>
<dbReference type="InterPro" id="IPR011604">
    <property type="entry name" value="PDDEXK-like_dom_sf"/>
</dbReference>
<feature type="compositionally biased region" description="Low complexity" evidence="4">
    <location>
        <begin position="37"/>
        <end position="49"/>
    </location>
</feature>
<evidence type="ECO:0000313" key="7">
    <source>
        <dbReference type="Proteomes" id="UP000567795"/>
    </source>
</evidence>
<dbReference type="AlphaFoldDB" id="A0A852ZNK5"/>
<evidence type="ECO:0000256" key="1">
    <source>
        <dbReference type="ARBA" id="ARBA00022763"/>
    </source>
</evidence>
<keyword evidence="3" id="KW-0234">DNA repair</keyword>
<keyword evidence="2" id="KW-0347">Helicase</keyword>
<keyword evidence="2" id="KW-0067">ATP-binding</keyword>
<feature type="region of interest" description="Disordered" evidence="4">
    <location>
        <begin position="336"/>
        <end position="373"/>
    </location>
</feature>